<evidence type="ECO:0000256" key="6">
    <source>
        <dbReference type="ARBA" id="ARBA00023128"/>
    </source>
</evidence>
<gene>
    <name evidence="9" type="ORF">Naga_100016g59</name>
</gene>
<dbReference type="EMBL" id="AZIL01001059">
    <property type="protein sequence ID" value="EWM25153.1"/>
    <property type="molecule type" value="Genomic_DNA"/>
</dbReference>
<dbReference type="InterPro" id="IPR013837">
    <property type="entry name" value="ATP_synth_F0_suB"/>
</dbReference>
<evidence type="ECO:0000313" key="9">
    <source>
        <dbReference type="EMBL" id="EWM25153.1"/>
    </source>
</evidence>
<dbReference type="GO" id="GO:0015986">
    <property type="term" value="P:proton motive force-driven ATP synthesis"/>
    <property type="evidence" value="ECO:0007669"/>
    <property type="project" value="UniProtKB-UniRule"/>
</dbReference>
<dbReference type="GO" id="GO:0005743">
    <property type="term" value="C:mitochondrial inner membrane"/>
    <property type="evidence" value="ECO:0007669"/>
    <property type="project" value="UniProtKB-SubCell"/>
</dbReference>
<comment type="similarity">
    <text evidence="8">Belongs to the eukaryotic ATPase B chain family.</text>
</comment>
<dbReference type="AlphaFoldDB" id="W7TNT0"/>
<keyword evidence="10" id="KW-1185">Reference proteome</keyword>
<proteinExistence type="inferred from homology"/>
<comment type="function">
    <text evidence="8">Subunit b, of the mitochondrial membrane ATP synthase complex (F(1)F(0) ATP synthase or Complex V) that produces ATP from ADP in the presence of a proton gradient across the membrane which is generated by electron transport complexes of the respiratory chain. ATP synthase complex consist of a soluble F(1) head domain - the catalytic core - and a membrane F(1) domain - the membrane proton channel. These two domains are linked by a central stalk rotating inside the F(1) region and a stationary peripheral stalk. During catalysis, ATP synthesis in the catalytic domain of F(1) is coupled via a rotary mechanism of the central stalk subunits to proton translocation. In vivo, can only synthesize ATP although its ATP hydrolase activity can be activated artificially in vitro. Part of the complex F(0) domain. Part of the complex F(0) domain and the peripheric stalk, which acts as a stator to hold the catalytic alpha(3)beta(3) subcomplex and subunit a/ATP6 static relative to the rotary elements.</text>
</comment>
<dbReference type="PANTHER" id="PTHR12733">
    <property type="entry name" value="MITOCHONDRIAL ATP SYNTHASE B CHAIN"/>
    <property type="match status" value="1"/>
</dbReference>
<keyword evidence="4 8" id="KW-0999">Mitochondrion inner membrane</keyword>
<evidence type="ECO:0000256" key="1">
    <source>
        <dbReference type="ARBA" id="ARBA00022448"/>
    </source>
</evidence>
<dbReference type="InterPro" id="IPR008688">
    <property type="entry name" value="ATP_synth_Bsub_B/MI25"/>
</dbReference>
<sequence length="367" mass="39865">MSLSLLRIKQEGSRLVRSFSCWCARAGSVCGGIVSPEAYFVSNMLSILSRRALQASARRQCLSAASTFHSGPVRRDAAANSPAAPAAVDDLSRKPADVSLEGPLERYGLTDWKVYVPAGLALSVPFLANEWYILSEETQLVAAFIAFSTTVYKYAGGAIGRSLDERQEAIIEEINRLEELELRLYKETIDAATLEKTIVEDLTALEAKSGEMAHKLEAVLAGEVKHRIRDQYVRWLDAAVASEKTGKKALVQSFLDRTAVQVTKNFASDAKLKKAAVDQVVAILKDPAAEQADLVGAEFERVGKTMWEELVKKETGGAAPKEQVATLAAEIKAIKAKGPAVSEMDLDNAVRVYHTAMKGGIKPAQLR</sequence>
<accession>W7TNT0</accession>
<dbReference type="GO" id="GO:0045259">
    <property type="term" value="C:proton-transporting ATP synthase complex"/>
    <property type="evidence" value="ECO:0007669"/>
    <property type="project" value="UniProtKB-KW"/>
</dbReference>
<comment type="subunit">
    <text evidence="8">F-type ATPases have 2 components, CF(1) - the catalytic core - and CF(0) - the membrane proton channel. CF(1) and CF(0) have multiple subunits.</text>
</comment>
<dbReference type="Pfam" id="PF05405">
    <property type="entry name" value="Mt_ATP-synt_B"/>
    <property type="match status" value="1"/>
</dbReference>
<reference evidence="9 10" key="1">
    <citation type="journal article" date="2014" name="Mol. Plant">
        <title>Chromosome Scale Genome Assembly and Transcriptome Profiling of Nannochloropsis gaditana in Nitrogen Depletion.</title>
        <authorList>
            <person name="Corteggiani Carpinelli E."/>
            <person name="Telatin A."/>
            <person name="Vitulo N."/>
            <person name="Forcato C."/>
            <person name="D'Angelo M."/>
            <person name="Schiavon R."/>
            <person name="Vezzi A."/>
            <person name="Giacometti G.M."/>
            <person name="Morosinotto T."/>
            <person name="Valle G."/>
        </authorList>
    </citation>
    <scope>NUCLEOTIDE SEQUENCE [LARGE SCALE GENOMIC DNA]</scope>
    <source>
        <strain evidence="9 10">B-31</strain>
    </source>
</reference>
<evidence type="ECO:0000256" key="3">
    <source>
        <dbReference type="ARBA" id="ARBA00022781"/>
    </source>
</evidence>
<keyword evidence="6 8" id="KW-0496">Mitochondrion</keyword>
<dbReference type="GO" id="GO:0015078">
    <property type="term" value="F:proton transmembrane transporter activity"/>
    <property type="evidence" value="ECO:0007669"/>
    <property type="project" value="UniProtKB-UniRule"/>
</dbReference>
<keyword evidence="5 8" id="KW-0406">Ion transport</keyword>
<comment type="caution">
    <text evidence="9">The sequence shown here is derived from an EMBL/GenBank/DDBJ whole genome shotgun (WGS) entry which is preliminary data.</text>
</comment>
<evidence type="ECO:0000256" key="7">
    <source>
        <dbReference type="ARBA" id="ARBA00023136"/>
    </source>
</evidence>
<keyword evidence="1 8" id="KW-0813">Transport</keyword>
<comment type="subcellular location">
    <subcellularLocation>
        <location evidence="8">Mitochondrion</location>
    </subcellularLocation>
    <subcellularLocation>
        <location evidence="8">Mitochondrion inner membrane</location>
    </subcellularLocation>
</comment>
<evidence type="ECO:0000256" key="2">
    <source>
        <dbReference type="ARBA" id="ARBA00022547"/>
    </source>
</evidence>
<evidence type="ECO:0000256" key="8">
    <source>
        <dbReference type="RuleBase" id="RU368017"/>
    </source>
</evidence>
<name>W7TNT0_9STRA</name>
<dbReference type="OrthoDB" id="42859at2759"/>
<keyword evidence="2 8" id="KW-0138">CF(0)</keyword>
<keyword evidence="7 8" id="KW-0472">Membrane</keyword>
<dbReference type="PANTHER" id="PTHR12733:SF3">
    <property type="entry name" value="ATP SYNTHASE F(0) COMPLEX SUBUNIT B1, MITOCHONDRIAL"/>
    <property type="match status" value="1"/>
</dbReference>
<protein>
    <recommendedName>
        <fullName evidence="8">ATP synthase subunit b</fullName>
    </recommendedName>
</protein>
<evidence type="ECO:0000313" key="10">
    <source>
        <dbReference type="Proteomes" id="UP000019335"/>
    </source>
</evidence>
<organism evidence="9 10">
    <name type="scientific">Nannochloropsis gaditana</name>
    <dbReference type="NCBI Taxonomy" id="72520"/>
    <lineage>
        <taxon>Eukaryota</taxon>
        <taxon>Sar</taxon>
        <taxon>Stramenopiles</taxon>
        <taxon>Ochrophyta</taxon>
        <taxon>Eustigmatophyceae</taxon>
        <taxon>Eustigmatales</taxon>
        <taxon>Monodopsidaceae</taxon>
        <taxon>Nannochloropsis</taxon>
    </lineage>
</organism>
<evidence type="ECO:0000256" key="4">
    <source>
        <dbReference type="ARBA" id="ARBA00022792"/>
    </source>
</evidence>
<evidence type="ECO:0000256" key="5">
    <source>
        <dbReference type="ARBA" id="ARBA00023065"/>
    </source>
</evidence>
<keyword evidence="3 8" id="KW-0375">Hydrogen ion transport</keyword>
<dbReference type="Proteomes" id="UP000019335">
    <property type="component" value="Chromosome 12"/>
</dbReference>